<dbReference type="EMBL" id="BGZK01001811">
    <property type="protein sequence ID" value="GBP86705.1"/>
    <property type="molecule type" value="Genomic_DNA"/>
</dbReference>
<gene>
    <name evidence="2" type="ORF">EVAR_62134_1</name>
</gene>
<name>A0A4C1ZJL4_EUMVA</name>
<sequence>MTCKWTSRQDKSDKGLQQSAPRIRRRKWPSRWRRAGRLPTIRKGSVTKNMQCTILGRRLRDAEESMTVVRRALITKLPLTVSIVAPAPLPVRALCCSRVPSHNVLL</sequence>
<keyword evidence="3" id="KW-1185">Reference proteome</keyword>
<protein>
    <submittedName>
        <fullName evidence="2">Uncharacterized protein</fullName>
    </submittedName>
</protein>
<comment type="caution">
    <text evidence="2">The sequence shown here is derived from an EMBL/GenBank/DDBJ whole genome shotgun (WGS) entry which is preliminary data.</text>
</comment>
<evidence type="ECO:0000313" key="3">
    <source>
        <dbReference type="Proteomes" id="UP000299102"/>
    </source>
</evidence>
<evidence type="ECO:0000256" key="1">
    <source>
        <dbReference type="SAM" id="MobiDB-lite"/>
    </source>
</evidence>
<dbReference type="AlphaFoldDB" id="A0A4C1ZJL4"/>
<dbReference type="Proteomes" id="UP000299102">
    <property type="component" value="Unassembled WGS sequence"/>
</dbReference>
<organism evidence="2 3">
    <name type="scientific">Eumeta variegata</name>
    <name type="common">Bagworm moth</name>
    <name type="synonym">Eumeta japonica</name>
    <dbReference type="NCBI Taxonomy" id="151549"/>
    <lineage>
        <taxon>Eukaryota</taxon>
        <taxon>Metazoa</taxon>
        <taxon>Ecdysozoa</taxon>
        <taxon>Arthropoda</taxon>
        <taxon>Hexapoda</taxon>
        <taxon>Insecta</taxon>
        <taxon>Pterygota</taxon>
        <taxon>Neoptera</taxon>
        <taxon>Endopterygota</taxon>
        <taxon>Lepidoptera</taxon>
        <taxon>Glossata</taxon>
        <taxon>Ditrysia</taxon>
        <taxon>Tineoidea</taxon>
        <taxon>Psychidae</taxon>
        <taxon>Oiketicinae</taxon>
        <taxon>Eumeta</taxon>
    </lineage>
</organism>
<proteinExistence type="predicted"/>
<accession>A0A4C1ZJL4</accession>
<evidence type="ECO:0000313" key="2">
    <source>
        <dbReference type="EMBL" id="GBP86705.1"/>
    </source>
</evidence>
<reference evidence="2 3" key="1">
    <citation type="journal article" date="2019" name="Commun. Biol.">
        <title>The bagworm genome reveals a unique fibroin gene that provides high tensile strength.</title>
        <authorList>
            <person name="Kono N."/>
            <person name="Nakamura H."/>
            <person name="Ohtoshi R."/>
            <person name="Tomita M."/>
            <person name="Numata K."/>
            <person name="Arakawa K."/>
        </authorList>
    </citation>
    <scope>NUCLEOTIDE SEQUENCE [LARGE SCALE GENOMIC DNA]</scope>
</reference>
<feature type="region of interest" description="Disordered" evidence="1">
    <location>
        <begin position="1"/>
        <end position="29"/>
    </location>
</feature>